<proteinExistence type="predicted"/>
<gene>
    <name evidence="2" type="ORF">TSAR_014328</name>
</gene>
<comment type="caution">
    <text evidence="2">The sequence shown here is derived from an EMBL/GenBank/DDBJ whole genome shotgun (WGS) entry which is preliminary data.</text>
</comment>
<evidence type="ECO:0000313" key="2">
    <source>
        <dbReference type="EMBL" id="OXU18270.1"/>
    </source>
</evidence>
<reference evidence="2 3" key="1">
    <citation type="journal article" date="2017" name="Curr. Biol.">
        <title>The Evolution of Venom by Co-option of Single-Copy Genes.</title>
        <authorList>
            <person name="Martinson E.O."/>
            <person name="Mrinalini"/>
            <person name="Kelkar Y.D."/>
            <person name="Chang C.H."/>
            <person name="Werren J.H."/>
        </authorList>
    </citation>
    <scope>NUCLEOTIDE SEQUENCE [LARGE SCALE GENOMIC DNA]</scope>
    <source>
        <strain evidence="2 3">Alberta</strain>
        <tissue evidence="2">Whole body</tissue>
    </source>
</reference>
<feature type="domain" description="ARF7 effector protein C-terminal" evidence="1">
    <location>
        <begin position="29"/>
        <end position="116"/>
    </location>
</feature>
<keyword evidence="3" id="KW-1185">Reference proteome</keyword>
<protein>
    <recommendedName>
        <fullName evidence="1">ARF7 effector protein C-terminal domain-containing protein</fullName>
    </recommendedName>
</protein>
<dbReference type="OrthoDB" id="5984406at2759"/>
<accession>A0A232EIT1</accession>
<evidence type="ECO:0000313" key="3">
    <source>
        <dbReference type="Proteomes" id="UP000215335"/>
    </source>
</evidence>
<dbReference type="STRING" id="543379.A0A232EIT1"/>
<dbReference type="PANTHER" id="PTHR46536">
    <property type="entry name" value="ARL14 EFFECTOR PROTEIN"/>
    <property type="match status" value="1"/>
</dbReference>
<evidence type="ECO:0000259" key="1">
    <source>
        <dbReference type="Pfam" id="PF14949"/>
    </source>
</evidence>
<organism evidence="2 3">
    <name type="scientific">Trichomalopsis sarcophagae</name>
    <dbReference type="NCBI Taxonomy" id="543379"/>
    <lineage>
        <taxon>Eukaryota</taxon>
        <taxon>Metazoa</taxon>
        <taxon>Ecdysozoa</taxon>
        <taxon>Arthropoda</taxon>
        <taxon>Hexapoda</taxon>
        <taxon>Insecta</taxon>
        <taxon>Pterygota</taxon>
        <taxon>Neoptera</taxon>
        <taxon>Endopterygota</taxon>
        <taxon>Hymenoptera</taxon>
        <taxon>Apocrita</taxon>
        <taxon>Proctotrupomorpha</taxon>
        <taxon>Chalcidoidea</taxon>
        <taxon>Pteromalidae</taxon>
        <taxon>Pteromalinae</taxon>
        <taxon>Trichomalopsis</taxon>
    </lineage>
</organism>
<dbReference type="PANTHER" id="PTHR46536:SF3">
    <property type="entry name" value="ARF7 EFFECTOR PROTEIN C-TERMINAL DOMAIN-CONTAINING PROTEIN"/>
    <property type="match status" value="1"/>
</dbReference>
<dbReference type="Proteomes" id="UP000215335">
    <property type="component" value="Unassembled WGS sequence"/>
</dbReference>
<sequence length="130" mass="15277">MEESLHGVIGPTKRTRITRQRGVVCDNVTKQFLDNFDPEQSEREKRKLNRRLHHGNKKTVLYDEKGLYIHTREDLCDCLQKSCEGCHFPCPKCSSTKCGHECRNNRKWMYDQIENEGSDNIVKNEYNSTQ</sequence>
<dbReference type="Pfam" id="PF14949">
    <property type="entry name" value="ARF7EP_C"/>
    <property type="match status" value="1"/>
</dbReference>
<name>A0A232EIT1_9HYME</name>
<dbReference type="EMBL" id="NNAY01004159">
    <property type="protein sequence ID" value="OXU18270.1"/>
    <property type="molecule type" value="Genomic_DNA"/>
</dbReference>
<dbReference type="InterPro" id="IPR029264">
    <property type="entry name" value="ARF7EP_C"/>
</dbReference>
<dbReference type="AlphaFoldDB" id="A0A232EIT1"/>